<dbReference type="Gene3D" id="3.10.129.10">
    <property type="entry name" value="Hotdog Thioesterase"/>
    <property type="match status" value="1"/>
</dbReference>
<reference evidence="2 3" key="1">
    <citation type="submission" date="2016-05" db="EMBL/GenBank/DDBJ databases">
        <title>Comparative genomics of biotechnologically important yeasts.</title>
        <authorList>
            <consortium name="DOE Joint Genome Institute"/>
            <person name="Riley R."/>
            <person name="Haridas S."/>
            <person name="Wolfe K.H."/>
            <person name="Lopes M.R."/>
            <person name="Hittinger C.T."/>
            <person name="Goker M."/>
            <person name="Salamov A."/>
            <person name="Wisecaver J."/>
            <person name="Long T.M."/>
            <person name="Aerts A.L."/>
            <person name="Barry K."/>
            <person name="Choi C."/>
            <person name="Clum A."/>
            <person name="Coughlan A.Y."/>
            <person name="Deshpande S."/>
            <person name="Douglass A.P."/>
            <person name="Hanson S.J."/>
            <person name="Klenk H.-P."/>
            <person name="LaButti K."/>
            <person name="Lapidus A."/>
            <person name="Lindquist E."/>
            <person name="Lipzen A."/>
            <person name="Meier-kolthoff J.P."/>
            <person name="Ohm R.A."/>
            <person name="Otillar R.P."/>
            <person name="Pangilinan J."/>
            <person name="Peng Y."/>
            <person name="Rokas A."/>
            <person name="Rosa C.A."/>
            <person name="Scheuner C."/>
            <person name="Sibirny A.A."/>
            <person name="Slot J.C."/>
            <person name="Stielow J.B."/>
            <person name="Sun H."/>
            <person name="Kurtzman C.P."/>
            <person name="Blackwell M."/>
            <person name="Grigoriev I.V."/>
            <person name="Jeffries T.W."/>
        </authorList>
    </citation>
    <scope>NUCLEOTIDE SEQUENCE [LARGE SCALE GENOMIC DNA]</scope>
    <source>
        <strain evidence="2 3">NRRL YB-4993</strain>
    </source>
</reference>
<gene>
    <name evidence="2" type="ORF">METBIDRAFT_16721</name>
</gene>
<dbReference type="Pfam" id="PF03061">
    <property type="entry name" value="4HBT"/>
    <property type="match status" value="1"/>
</dbReference>
<feature type="domain" description="Thioesterase" evidence="1">
    <location>
        <begin position="94"/>
        <end position="162"/>
    </location>
</feature>
<comment type="caution">
    <text evidence="2">The sequence shown here is derived from an EMBL/GenBank/DDBJ whole genome shotgun (WGS) entry which is preliminary data.</text>
</comment>
<dbReference type="GeneID" id="30027645"/>
<dbReference type="SUPFAM" id="SSF54637">
    <property type="entry name" value="Thioesterase/thiol ester dehydrase-isomerase"/>
    <property type="match status" value="1"/>
</dbReference>
<evidence type="ECO:0000313" key="3">
    <source>
        <dbReference type="Proteomes" id="UP000092555"/>
    </source>
</evidence>
<proteinExistence type="predicted"/>
<dbReference type="CDD" id="cd03443">
    <property type="entry name" value="PaaI_thioesterase"/>
    <property type="match status" value="1"/>
</dbReference>
<dbReference type="InterPro" id="IPR052061">
    <property type="entry name" value="PTE-AB_protein"/>
</dbReference>
<sequence>LYSHPVYEHYADIHREHLEQNPSSSSIQDTMQPNLTGHVLKGEDKINLRTQSLFVIDDKYLSEFDDIDGLLAGHKNHSYTFFHLGSHLSGHPDIVHGGLLATLLDEVSCRLAFQNIKSKKGVTANLNINYYKPCKTGYYIMLKCSVSKKLGRKCWVRGEVFHLKLDDEDFDIHKVETNENLISASECLVIEPK</sequence>
<dbReference type="PANTHER" id="PTHR47260:SF1">
    <property type="entry name" value="UPF0644 PROTEIN PB2B4.06"/>
    <property type="match status" value="1"/>
</dbReference>
<protein>
    <recommendedName>
        <fullName evidence="1">Thioesterase domain-containing protein</fullName>
    </recommendedName>
</protein>
<dbReference type="STRING" id="869754.A0A1A0H6U2"/>
<dbReference type="AlphaFoldDB" id="A0A1A0H6U2"/>
<evidence type="ECO:0000313" key="2">
    <source>
        <dbReference type="EMBL" id="OBA19814.1"/>
    </source>
</evidence>
<name>A0A1A0H6U2_9ASCO</name>
<feature type="non-terminal residue" evidence="2">
    <location>
        <position position="1"/>
    </location>
</feature>
<organism evidence="2 3">
    <name type="scientific">Metschnikowia bicuspidata var. bicuspidata NRRL YB-4993</name>
    <dbReference type="NCBI Taxonomy" id="869754"/>
    <lineage>
        <taxon>Eukaryota</taxon>
        <taxon>Fungi</taxon>
        <taxon>Dikarya</taxon>
        <taxon>Ascomycota</taxon>
        <taxon>Saccharomycotina</taxon>
        <taxon>Pichiomycetes</taxon>
        <taxon>Metschnikowiaceae</taxon>
        <taxon>Metschnikowia</taxon>
    </lineage>
</organism>
<dbReference type="RefSeq" id="XP_018710339.1">
    <property type="nucleotide sequence ID" value="XM_018854669.1"/>
</dbReference>
<accession>A0A1A0H6U2</accession>
<dbReference type="PANTHER" id="PTHR47260">
    <property type="entry name" value="UPF0644 PROTEIN PB2B4.06"/>
    <property type="match status" value="1"/>
</dbReference>
<keyword evidence="3" id="KW-1185">Reference proteome</keyword>
<dbReference type="OrthoDB" id="506431at2759"/>
<dbReference type="InterPro" id="IPR029069">
    <property type="entry name" value="HotDog_dom_sf"/>
</dbReference>
<evidence type="ECO:0000259" key="1">
    <source>
        <dbReference type="Pfam" id="PF03061"/>
    </source>
</evidence>
<dbReference type="Proteomes" id="UP000092555">
    <property type="component" value="Unassembled WGS sequence"/>
</dbReference>
<feature type="non-terminal residue" evidence="2">
    <location>
        <position position="193"/>
    </location>
</feature>
<dbReference type="EMBL" id="LXTC01000005">
    <property type="protein sequence ID" value="OBA19814.1"/>
    <property type="molecule type" value="Genomic_DNA"/>
</dbReference>
<dbReference type="InterPro" id="IPR006683">
    <property type="entry name" value="Thioestr_dom"/>
</dbReference>